<dbReference type="GO" id="GO:0022857">
    <property type="term" value="F:transmembrane transporter activity"/>
    <property type="evidence" value="ECO:0007669"/>
    <property type="project" value="InterPro"/>
</dbReference>
<accession>A0A2I5T2P1</accession>
<keyword evidence="11 12" id="KW-0472">Membrane</keyword>
<proteinExistence type="predicted"/>
<keyword evidence="7 12" id="KW-0812">Transmembrane</keyword>
<name>A0A2I5T2P1_SERS3</name>
<evidence type="ECO:0000256" key="3">
    <source>
        <dbReference type="ARBA" id="ARBA00022475"/>
    </source>
</evidence>
<evidence type="ECO:0000256" key="9">
    <source>
        <dbReference type="ARBA" id="ARBA00022989"/>
    </source>
</evidence>
<keyword evidence="10" id="KW-0443">Lipid metabolism</keyword>
<evidence type="ECO:0000313" key="16">
    <source>
        <dbReference type="Proteomes" id="UP000017700"/>
    </source>
</evidence>
<dbReference type="InterPro" id="IPR000390">
    <property type="entry name" value="Small_drug/metabolite_transptr"/>
</dbReference>
<evidence type="ECO:0000256" key="11">
    <source>
        <dbReference type="ARBA" id="ARBA00023136"/>
    </source>
</evidence>
<keyword evidence="16" id="KW-1185">Reference proteome</keyword>
<dbReference type="EMBL" id="CP025084">
    <property type="protein sequence ID" value="AUH03162.1"/>
    <property type="molecule type" value="Genomic_DNA"/>
</dbReference>
<evidence type="ECO:0000256" key="7">
    <source>
        <dbReference type="ARBA" id="ARBA00022692"/>
    </source>
</evidence>
<evidence type="ECO:0000256" key="10">
    <source>
        <dbReference type="ARBA" id="ARBA00023098"/>
    </source>
</evidence>
<evidence type="ECO:0000313" key="15">
    <source>
        <dbReference type="EMBL" id="AUH03162.1"/>
    </source>
</evidence>
<reference evidence="15" key="4">
    <citation type="submission" date="2017-11" db="EMBL/GenBank/DDBJ databases">
        <title>Complete genome sequence of Serratia sp. ATCC 39006.</title>
        <authorList>
            <person name="Hampton H.G."/>
            <person name="Jackson S.A."/>
            <person name="Jauregui R."/>
            <person name="Poulter G.T.M."/>
            <person name="Salmond G.P.C."/>
            <person name="Fineran P.C."/>
        </authorList>
    </citation>
    <scope>NUCLEOTIDE SEQUENCE</scope>
    <source>
        <strain evidence="15">ATCC 39006</strain>
    </source>
</reference>
<keyword evidence="2" id="KW-0813">Transport</keyword>
<protein>
    <submittedName>
        <fullName evidence="15">4-amino-4-deoxy-L-arabinose-phospho-UDP flippase</fullName>
    </submittedName>
</protein>
<dbReference type="PANTHER" id="PTHR30561">
    <property type="entry name" value="SMR FAMILY PROTON-DEPENDENT DRUG EFFLUX TRANSPORTER SUGE"/>
    <property type="match status" value="1"/>
</dbReference>
<dbReference type="PANTHER" id="PTHR30561:SF23">
    <property type="entry name" value="4-AMINO-4-DEOXY-L-ARABINOSE-PHOSPHOUNDECAPRENOL FLIPPASE SUBUNIT ARNE-RELATED"/>
    <property type="match status" value="1"/>
</dbReference>
<reference evidence="14 17" key="3">
    <citation type="submission" date="2017-11" db="EMBL/GenBank/DDBJ databases">
        <title>Complete genome sequence of Serratia sp. ATCC 39006 LacA.</title>
        <authorList>
            <person name="Hampton H.G."/>
            <person name="Jackson S.A."/>
            <person name="Jauregui R."/>
            <person name="Poulter G.T.M."/>
            <person name="Salmond G.P.C."/>
            <person name="Fineran P.C."/>
        </authorList>
    </citation>
    <scope>NUCLEOTIDE SEQUENCE [LARGE SCALE GENOMIC DNA]</scope>
    <source>
        <strain evidence="14 17">ATCC 39006</strain>
    </source>
</reference>
<sequence length="117" mass="12635">MVSSAVIDYVLIVVVSLLSCAGQLSQKQAACGQHTGSHHRHILLWMGISILLLGLAMLLWLVVLQRVPVGIAYPMLSLNFILVALAAHVLWREAISWRQIVGIVFIVAGIVLMGGNA</sequence>
<dbReference type="OrthoDB" id="6058674at2"/>
<evidence type="ECO:0000313" key="14">
    <source>
        <dbReference type="EMBL" id="AUG98847.1"/>
    </source>
</evidence>
<dbReference type="Pfam" id="PF00892">
    <property type="entry name" value="EamA"/>
    <property type="match status" value="1"/>
</dbReference>
<dbReference type="FunFam" id="1.10.3730.20:FF:000002">
    <property type="entry name" value="Probable 4-amino-4-deoxy-L-arabinose-phosphoundecaprenol flippase subunit ArnE"/>
    <property type="match status" value="1"/>
</dbReference>
<evidence type="ECO:0000256" key="5">
    <source>
        <dbReference type="ARBA" id="ARBA00022519"/>
    </source>
</evidence>
<gene>
    <name evidence="14" type="ORF">CWC46_02840</name>
    <name evidence="15" type="ORF">Ser39006_002840</name>
</gene>
<keyword evidence="4" id="KW-0444">Lipid biosynthesis</keyword>
<reference evidence="15" key="2">
    <citation type="submission" date="2013-09" db="EMBL/GenBank/DDBJ databases">
        <authorList>
            <person name="Wang G."/>
            <person name="Yang Y."/>
            <person name="Su Y."/>
        </authorList>
    </citation>
    <scope>NUCLEOTIDE SEQUENCE</scope>
    <source>
        <strain evidence="15">ATCC 39006</strain>
    </source>
</reference>
<evidence type="ECO:0000256" key="2">
    <source>
        <dbReference type="ARBA" id="ARBA00022448"/>
    </source>
</evidence>
<evidence type="ECO:0000256" key="6">
    <source>
        <dbReference type="ARBA" id="ARBA00022556"/>
    </source>
</evidence>
<evidence type="ECO:0000256" key="8">
    <source>
        <dbReference type="ARBA" id="ARBA00022985"/>
    </source>
</evidence>
<evidence type="ECO:0000259" key="13">
    <source>
        <dbReference type="Pfam" id="PF00892"/>
    </source>
</evidence>
<dbReference type="Proteomes" id="UP000017700">
    <property type="component" value="Chromosome"/>
</dbReference>
<feature type="transmembrane region" description="Helical" evidence="12">
    <location>
        <begin position="97"/>
        <end position="115"/>
    </location>
</feature>
<dbReference type="EMBL" id="CP025085">
    <property type="protein sequence ID" value="AUG98847.1"/>
    <property type="molecule type" value="Genomic_DNA"/>
</dbReference>
<dbReference type="Gene3D" id="1.10.3730.20">
    <property type="match status" value="1"/>
</dbReference>
<keyword evidence="9 12" id="KW-1133">Transmembrane helix</keyword>
<dbReference type="STRING" id="104623.Ser39006_00432"/>
<evidence type="ECO:0000256" key="4">
    <source>
        <dbReference type="ARBA" id="ARBA00022516"/>
    </source>
</evidence>
<dbReference type="GO" id="GO:0005886">
    <property type="term" value="C:plasma membrane"/>
    <property type="evidence" value="ECO:0007669"/>
    <property type="project" value="UniProtKB-SubCell"/>
</dbReference>
<dbReference type="GO" id="GO:0009103">
    <property type="term" value="P:lipopolysaccharide biosynthetic process"/>
    <property type="evidence" value="ECO:0007669"/>
    <property type="project" value="UniProtKB-KW"/>
</dbReference>
<keyword evidence="3" id="KW-1003">Cell membrane</keyword>
<dbReference type="RefSeq" id="WP_021013708.1">
    <property type="nucleotide sequence ID" value="NZ_CP025084.1"/>
</dbReference>
<comment type="subcellular location">
    <subcellularLocation>
        <location evidence="1">Cell membrane</location>
        <topology evidence="1">Multi-pass membrane protein</topology>
    </subcellularLocation>
</comment>
<feature type="transmembrane region" description="Helical" evidence="12">
    <location>
        <begin position="71"/>
        <end position="91"/>
    </location>
</feature>
<evidence type="ECO:0000256" key="12">
    <source>
        <dbReference type="SAM" id="Phobius"/>
    </source>
</evidence>
<dbReference type="KEGG" id="sera:Ser39006_002840"/>
<dbReference type="InterPro" id="IPR000620">
    <property type="entry name" value="EamA_dom"/>
</dbReference>
<feature type="transmembrane region" description="Helical" evidence="12">
    <location>
        <begin position="42"/>
        <end position="64"/>
    </location>
</feature>
<organism evidence="15 16">
    <name type="scientific">Serratia sp. (strain ATCC 39006)</name>
    <name type="common">Prodigiosinella confusarubida</name>
    <dbReference type="NCBI Taxonomy" id="104623"/>
    <lineage>
        <taxon>Bacteria</taxon>
        <taxon>Pseudomonadati</taxon>
        <taxon>Pseudomonadota</taxon>
        <taxon>Gammaproteobacteria</taxon>
        <taxon>Enterobacterales</taxon>
        <taxon>Pectobacteriaceae</taxon>
        <taxon>Prodigiosinella</taxon>
    </lineage>
</organism>
<keyword evidence="6" id="KW-0441">Lipid A biosynthesis</keyword>
<dbReference type="SUPFAM" id="SSF103481">
    <property type="entry name" value="Multidrug resistance efflux transporter EmrE"/>
    <property type="match status" value="1"/>
</dbReference>
<dbReference type="InterPro" id="IPR037185">
    <property type="entry name" value="EmrE-like"/>
</dbReference>
<dbReference type="KEGG" id="serq:CWC46_02840"/>
<dbReference type="NCBIfam" id="NF011625">
    <property type="entry name" value="PRK15051.1"/>
    <property type="match status" value="1"/>
</dbReference>
<evidence type="ECO:0000313" key="17">
    <source>
        <dbReference type="Proteomes" id="UP000233778"/>
    </source>
</evidence>
<dbReference type="Proteomes" id="UP000233778">
    <property type="component" value="Chromosome"/>
</dbReference>
<dbReference type="GO" id="GO:0009245">
    <property type="term" value="P:lipid A biosynthetic process"/>
    <property type="evidence" value="ECO:0007669"/>
    <property type="project" value="UniProtKB-KW"/>
</dbReference>
<feature type="domain" description="EamA" evidence="13">
    <location>
        <begin position="33"/>
        <end position="113"/>
    </location>
</feature>
<dbReference type="AlphaFoldDB" id="A0A2I5T2P1"/>
<evidence type="ECO:0000256" key="1">
    <source>
        <dbReference type="ARBA" id="ARBA00004651"/>
    </source>
</evidence>
<reference evidence="15 16" key="1">
    <citation type="journal article" date="2013" name="Genome Announc.">
        <title>Draft genome sequence of Serratia sp. strain ATCC 39006, a model bacterium for analysis of the biosynthesis and regulation of prodigiosin, a carbapenem, and gas vesicles.</title>
        <authorList>
            <person name="Fineran P.C."/>
            <person name="Iglesias Cans M.C."/>
            <person name="Ramsay J.P."/>
            <person name="Wilf N.M."/>
            <person name="Cossyleon D."/>
            <person name="McNeil M.B."/>
            <person name="Williamson N.R."/>
            <person name="Monson R.E."/>
            <person name="Becher S.A."/>
            <person name="Stanton J.A."/>
            <person name="Brugger K."/>
            <person name="Brown S.D."/>
            <person name="Salmond G.P."/>
        </authorList>
    </citation>
    <scope>NUCLEOTIDE SEQUENCE [LARGE SCALE GENOMIC DNA]</scope>
    <source>
        <strain evidence="15">ATCC 39006</strain>
        <strain evidence="16">ATCC 39006 / SC 11482</strain>
    </source>
</reference>
<keyword evidence="8" id="KW-0448">Lipopolysaccharide biosynthesis</keyword>
<keyword evidence="5" id="KW-0997">Cell inner membrane</keyword>